<evidence type="ECO:0008006" key="3">
    <source>
        <dbReference type="Google" id="ProtNLM"/>
    </source>
</evidence>
<dbReference type="Gene3D" id="1.10.3600.10">
    <property type="entry name" value="Putative bacterial toxin ydaT"/>
    <property type="match status" value="1"/>
</dbReference>
<gene>
    <name evidence="1" type="ORF">NX774_12090</name>
</gene>
<dbReference type="RefSeq" id="WP_258822424.1">
    <property type="nucleotide sequence ID" value="NZ_JANUHB010000002.1"/>
</dbReference>
<reference evidence="1 2" key="1">
    <citation type="submission" date="2022-08" db="EMBL/GenBank/DDBJ databases">
        <title>Reclassification of Massilia species as members of the genera Telluria, Duganella, Pseudoduganella, Mokoshia gen. nov. and Zemynaea gen. nov. using orthogonal and non-orthogonal genome-based approaches.</title>
        <authorList>
            <person name="Bowman J.P."/>
        </authorList>
    </citation>
    <scope>NUCLEOTIDE SEQUENCE [LARGE SCALE GENOMIC DNA]</scope>
    <source>
        <strain evidence="1 2">JCM 31605</strain>
    </source>
</reference>
<protein>
    <recommendedName>
        <fullName evidence="3">Bacterial toxin YdaT domain-containing protein</fullName>
    </recommendedName>
</protein>
<keyword evidence="2" id="KW-1185">Reference proteome</keyword>
<evidence type="ECO:0000313" key="1">
    <source>
        <dbReference type="EMBL" id="MCS0808660.1"/>
    </source>
</evidence>
<dbReference type="InterPro" id="IPR037042">
    <property type="entry name" value="YdaT-like_sf"/>
</dbReference>
<comment type="caution">
    <text evidence="1">The sequence shown here is derived from an EMBL/GenBank/DDBJ whole genome shotgun (WGS) entry which is preliminary data.</text>
</comment>
<evidence type="ECO:0000313" key="2">
    <source>
        <dbReference type="Proteomes" id="UP001206126"/>
    </source>
</evidence>
<dbReference type="EMBL" id="JANUHB010000002">
    <property type="protein sequence ID" value="MCS0808660.1"/>
    <property type="molecule type" value="Genomic_DNA"/>
</dbReference>
<sequence length="192" mass="20542">MKSNPQPQAATSILRTEIENWRNANGLSRESVAISVIEAHARLGADIATGITFDSSKKDAYDRAKTAAQKLYRWLDEAGNLPADMLISVVAILPADLQLHVLNQIMRPLALEARSTEQTFEGCLDAATLASSLVKEQSEAVVAVLAAGNNQTPEALIAARKEAVDLAESTASTIRAIDAELAKHDNKLRAVG</sequence>
<proteinExistence type="predicted"/>
<organism evidence="1 2">
    <name type="scientific">Massilia agilis</name>
    <dbReference type="NCBI Taxonomy" id="1811226"/>
    <lineage>
        <taxon>Bacteria</taxon>
        <taxon>Pseudomonadati</taxon>
        <taxon>Pseudomonadota</taxon>
        <taxon>Betaproteobacteria</taxon>
        <taxon>Burkholderiales</taxon>
        <taxon>Oxalobacteraceae</taxon>
        <taxon>Telluria group</taxon>
        <taxon>Massilia</taxon>
    </lineage>
</organism>
<dbReference type="Proteomes" id="UP001206126">
    <property type="component" value="Unassembled WGS sequence"/>
</dbReference>
<name>A0ABT2DBI8_9BURK</name>
<accession>A0ABT2DBI8</accession>